<proteinExistence type="predicted"/>
<comment type="caution">
    <text evidence="2">The sequence shown here is derived from an EMBL/GenBank/DDBJ whole genome shotgun (WGS) entry which is preliminary data.</text>
</comment>
<dbReference type="OrthoDB" id="10522498at2759"/>
<dbReference type="AlphaFoldDB" id="A0A9X0A4N8"/>
<sequence>MMALSCSFCLLETSNRKAEELQEPTENGKLDEKKASETTHLSGLFEPTSVNHSIKDPNLDDFRVIVEVHSLVDPNSLGDPRHRHGKSEDTRDNAVGQDTKNSQPMAGGNYGGKSHVTTGGRHKRSDQSTGEEFTSLLPPWKRQIFVNRKTKEKALEKVEREKREIEQRKWVGVPLWKIPLLTKKEEGRLKEEKALAWHARMEEKPAQEKRNRTHLSRTIMESTLGIPSDALCHSI</sequence>
<name>A0A9X0A4N8_9CNID</name>
<protein>
    <submittedName>
        <fullName evidence="2">Uncharacterized protein</fullName>
    </submittedName>
</protein>
<organism evidence="2 3">
    <name type="scientific">Desmophyllum pertusum</name>
    <dbReference type="NCBI Taxonomy" id="174260"/>
    <lineage>
        <taxon>Eukaryota</taxon>
        <taxon>Metazoa</taxon>
        <taxon>Cnidaria</taxon>
        <taxon>Anthozoa</taxon>
        <taxon>Hexacorallia</taxon>
        <taxon>Scleractinia</taxon>
        <taxon>Caryophylliina</taxon>
        <taxon>Caryophylliidae</taxon>
        <taxon>Desmophyllum</taxon>
    </lineage>
</organism>
<evidence type="ECO:0000313" key="3">
    <source>
        <dbReference type="Proteomes" id="UP001163046"/>
    </source>
</evidence>
<gene>
    <name evidence="2" type="ORF">OS493_006369</name>
</gene>
<dbReference type="Proteomes" id="UP001163046">
    <property type="component" value="Unassembled WGS sequence"/>
</dbReference>
<reference evidence="2" key="1">
    <citation type="submission" date="2023-01" db="EMBL/GenBank/DDBJ databases">
        <title>Genome assembly of the deep-sea coral Lophelia pertusa.</title>
        <authorList>
            <person name="Herrera S."/>
            <person name="Cordes E."/>
        </authorList>
    </citation>
    <scope>NUCLEOTIDE SEQUENCE</scope>
    <source>
        <strain evidence="2">USNM1676648</strain>
        <tissue evidence="2">Polyp</tissue>
    </source>
</reference>
<feature type="region of interest" description="Disordered" evidence="1">
    <location>
        <begin position="73"/>
        <end position="133"/>
    </location>
</feature>
<accession>A0A9X0A4N8</accession>
<evidence type="ECO:0000256" key="1">
    <source>
        <dbReference type="SAM" id="MobiDB-lite"/>
    </source>
</evidence>
<keyword evidence="3" id="KW-1185">Reference proteome</keyword>
<evidence type="ECO:0000313" key="2">
    <source>
        <dbReference type="EMBL" id="KAJ7393396.1"/>
    </source>
</evidence>
<dbReference type="EMBL" id="MU825398">
    <property type="protein sequence ID" value="KAJ7393396.1"/>
    <property type="molecule type" value="Genomic_DNA"/>
</dbReference>